<feature type="signal peptide" evidence="1">
    <location>
        <begin position="1"/>
        <end position="18"/>
    </location>
</feature>
<dbReference type="Proteomes" id="UP000273405">
    <property type="component" value="Unassembled WGS sequence"/>
</dbReference>
<dbReference type="EMBL" id="RAWG01000085">
    <property type="protein sequence ID" value="RKH42533.1"/>
    <property type="molecule type" value="Genomic_DNA"/>
</dbReference>
<keyword evidence="3" id="KW-1185">Reference proteome</keyword>
<proteinExistence type="predicted"/>
<evidence type="ECO:0000256" key="1">
    <source>
        <dbReference type="SAM" id="SignalP"/>
    </source>
</evidence>
<dbReference type="AlphaFoldDB" id="A0A3A8NEV1"/>
<organism evidence="2 3">
    <name type="scientific">Corallococcus sicarius</name>
    <dbReference type="NCBI Taxonomy" id="2316726"/>
    <lineage>
        <taxon>Bacteria</taxon>
        <taxon>Pseudomonadati</taxon>
        <taxon>Myxococcota</taxon>
        <taxon>Myxococcia</taxon>
        <taxon>Myxococcales</taxon>
        <taxon>Cystobacterineae</taxon>
        <taxon>Myxococcaceae</taxon>
        <taxon>Corallococcus</taxon>
    </lineage>
</organism>
<name>A0A3A8NEV1_9BACT</name>
<reference evidence="3" key="1">
    <citation type="submission" date="2018-09" db="EMBL/GenBank/DDBJ databases">
        <authorList>
            <person name="Livingstone P.G."/>
            <person name="Whitworth D.E."/>
        </authorList>
    </citation>
    <scope>NUCLEOTIDE SEQUENCE [LARGE SCALE GENOMIC DNA]</scope>
    <source>
        <strain evidence="3">CA040B</strain>
    </source>
</reference>
<feature type="chain" id="PRO_5017284503" evidence="1">
    <location>
        <begin position="19"/>
        <end position="148"/>
    </location>
</feature>
<evidence type="ECO:0000313" key="2">
    <source>
        <dbReference type="EMBL" id="RKH42533.1"/>
    </source>
</evidence>
<evidence type="ECO:0000313" key="3">
    <source>
        <dbReference type="Proteomes" id="UP000273405"/>
    </source>
</evidence>
<gene>
    <name evidence="2" type="ORF">D7X12_15495</name>
</gene>
<accession>A0A3A8NEV1</accession>
<protein>
    <submittedName>
        <fullName evidence="2">Uncharacterized protein</fullName>
    </submittedName>
</protein>
<sequence length="148" mass="15955">MATLVVALASGVATTALAQQDEAAPASGGNDSQNLEAGQSLAAGSGEGTFWDNYWYQPPAQGSWDTQPLNGTYQLQQPLHGTYELQQPLNGTYQLEQPLNGTYQLQQPLVGTYQLQQPLNGTYQIQQPLNGTYQLQQPLNGTGTSRAR</sequence>
<comment type="caution">
    <text evidence="2">The sequence shown here is derived from an EMBL/GenBank/DDBJ whole genome shotgun (WGS) entry which is preliminary data.</text>
</comment>
<keyword evidence="1" id="KW-0732">Signal</keyword>